<evidence type="ECO:0000259" key="3">
    <source>
        <dbReference type="Pfam" id="PF00085"/>
    </source>
</evidence>
<feature type="domain" description="TXNDC16 second thioredoxin-like" evidence="5">
    <location>
        <begin position="136"/>
        <end position="257"/>
    </location>
</feature>
<evidence type="ECO:0000259" key="5">
    <source>
        <dbReference type="Pfam" id="PF24509"/>
    </source>
</evidence>
<dbReference type="InterPro" id="IPR036249">
    <property type="entry name" value="Thioredoxin-like_sf"/>
</dbReference>
<dbReference type="Pfam" id="PF00085">
    <property type="entry name" value="Thioredoxin"/>
    <property type="match status" value="1"/>
</dbReference>
<dbReference type="GeneID" id="101848899"/>
<gene>
    <name evidence="7" type="primary">LOC101848899</name>
</gene>
<evidence type="ECO:0000313" key="7">
    <source>
        <dbReference type="RefSeq" id="XP_005103067.1"/>
    </source>
</evidence>
<dbReference type="SUPFAM" id="SSF52833">
    <property type="entry name" value="Thioredoxin-like"/>
    <property type="match status" value="2"/>
</dbReference>
<dbReference type="InterPro" id="IPR057642">
    <property type="entry name" value="TXNDC16_2nd"/>
</dbReference>
<dbReference type="RefSeq" id="XP_005103067.1">
    <property type="nucleotide sequence ID" value="XM_005103010.3"/>
</dbReference>
<dbReference type="PANTHER" id="PTHR22699">
    <property type="entry name" value="THIOREDOXIN DOMAIN-CONTAINING PROTEIN 16"/>
    <property type="match status" value="1"/>
</dbReference>
<dbReference type="Pfam" id="PF24508">
    <property type="entry name" value="TXNDC16_N"/>
    <property type="match status" value="1"/>
</dbReference>
<feature type="domain" description="Thioredoxin" evidence="3">
    <location>
        <begin position="429"/>
        <end position="529"/>
    </location>
</feature>
<dbReference type="InterPro" id="IPR013766">
    <property type="entry name" value="Thioredoxin_domain"/>
</dbReference>
<name>A0ABM0JWC4_APLCA</name>
<dbReference type="Proteomes" id="UP000694888">
    <property type="component" value="Unplaced"/>
</dbReference>
<evidence type="ECO:0000256" key="1">
    <source>
        <dbReference type="SAM" id="MobiDB-lite"/>
    </source>
</evidence>
<dbReference type="Pfam" id="PF13848">
    <property type="entry name" value="Thioredoxin_6"/>
    <property type="match status" value="1"/>
</dbReference>
<feature type="region of interest" description="Disordered" evidence="1">
    <location>
        <begin position="843"/>
        <end position="891"/>
    </location>
</feature>
<keyword evidence="6" id="KW-1185">Reference proteome</keyword>
<reference evidence="7" key="1">
    <citation type="submission" date="2025-08" db="UniProtKB">
        <authorList>
            <consortium name="RefSeq"/>
        </authorList>
    </citation>
    <scope>IDENTIFICATION</scope>
</reference>
<evidence type="ECO:0000259" key="4">
    <source>
        <dbReference type="Pfam" id="PF24508"/>
    </source>
</evidence>
<feature type="chain" id="PRO_5047476733" evidence="2">
    <location>
        <begin position="20"/>
        <end position="891"/>
    </location>
</feature>
<feature type="signal peptide" evidence="2">
    <location>
        <begin position="1"/>
        <end position="19"/>
    </location>
</feature>
<dbReference type="Pfam" id="PF24509">
    <property type="entry name" value="TXNDC16_2nd"/>
    <property type="match status" value="1"/>
</dbReference>
<organism evidence="6 7">
    <name type="scientific">Aplysia californica</name>
    <name type="common">California sea hare</name>
    <dbReference type="NCBI Taxonomy" id="6500"/>
    <lineage>
        <taxon>Eukaryota</taxon>
        <taxon>Metazoa</taxon>
        <taxon>Spiralia</taxon>
        <taxon>Lophotrochozoa</taxon>
        <taxon>Mollusca</taxon>
        <taxon>Gastropoda</taxon>
        <taxon>Heterobranchia</taxon>
        <taxon>Euthyneura</taxon>
        <taxon>Tectipleura</taxon>
        <taxon>Aplysiida</taxon>
        <taxon>Aplysioidea</taxon>
        <taxon>Aplysiidae</taxon>
        <taxon>Aplysia</taxon>
    </lineage>
</organism>
<dbReference type="CDD" id="cd02961">
    <property type="entry name" value="PDI_a_family"/>
    <property type="match status" value="1"/>
</dbReference>
<protein>
    <submittedName>
        <fullName evidence="7">Thioredoxin domain-containing protein 16</fullName>
    </submittedName>
</protein>
<feature type="region of interest" description="Disordered" evidence="1">
    <location>
        <begin position="806"/>
        <end position="827"/>
    </location>
</feature>
<feature type="domain" description="TXNDC16 N-terminal" evidence="4">
    <location>
        <begin position="33"/>
        <end position="133"/>
    </location>
</feature>
<keyword evidence="2" id="KW-0732">Signal</keyword>
<evidence type="ECO:0000256" key="2">
    <source>
        <dbReference type="SAM" id="SignalP"/>
    </source>
</evidence>
<accession>A0ABM0JWC4</accession>
<dbReference type="InterPro" id="IPR040090">
    <property type="entry name" value="TXNDC16"/>
</dbReference>
<evidence type="ECO:0000313" key="6">
    <source>
        <dbReference type="Proteomes" id="UP000694888"/>
    </source>
</evidence>
<feature type="compositionally biased region" description="Basic and acidic residues" evidence="1">
    <location>
        <begin position="852"/>
        <end position="868"/>
    </location>
</feature>
<dbReference type="PANTHER" id="PTHR22699:SF1">
    <property type="entry name" value="THIOREDOXIN DOMAIN-CONTAINING PROTEIN 16"/>
    <property type="match status" value="1"/>
</dbReference>
<proteinExistence type="predicted"/>
<feature type="compositionally biased region" description="Acidic residues" evidence="1">
    <location>
        <begin position="806"/>
        <end position="820"/>
    </location>
</feature>
<dbReference type="Gene3D" id="3.40.30.10">
    <property type="entry name" value="Glutaredoxin"/>
    <property type="match status" value="4"/>
</dbReference>
<dbReference type="InterPro" id="IPR057639">
    <property type="entry name" value="TXNDC16_N"/>
</dbReference>
<sequence length="891" mass="100730">MHLLLTVLAIALLSCLVVSNPEVLKSFKHAAVISGEKLQELKSSPSVTVVYYFTKDLPRYKLFYSEYDKSAKYLEAYNVKLAVFDCTADGPKDPMCDKDRVERNVYTYQKGIELLPLEVETMFDVNSIMSNALQLVLLHEVPIISSRLEKHELQKDLAGKEDLIFTYVQAVGTQEHRVYMEIAYTFQDRYKFALTTEFKSFSGLQDSEIIKPNTGLAMWVLLCSETSPEKVTATGDCRSVLYRGPFTLSALATYVQRLGDRTLFFSSKDGVTEMFEMGGPLPVIYVFKDQATSEEAEPVIDLLSHDLRGFAKVVIVEMDDEENKKAAESQGFHGSLPALSVKAEDGAVKYFDPSTKWTIENVQDFLVSYVFPDGGFEPGDTSEVVESTDLETQGDVDSLIEEVETQDDQVAEAVFHLQIKKMKLDHVPALMKATFYNTVKSDDLMVVLYYLPFDSVGMAFLRDFGTAAETLASNFSQTNVLARVNCFDASDLCTAENVTRYPLLRIHQKDEAVRDYKGPLDSASIVTAVRLLQLRSPFELKSEAEVEEFMKGNHPQTFSEFTPTSVLLLASGDNKDLKETFSDVSKDLSTVTAFAFVLDDLAKTIAQKYDVSMPSVIAQNRKDSVQPVRKLTSDFEANSMKDFVKYSTEAFVPELTVQNFPLLYARKVPFMILFVDKSDVETKDALEVLTAIATSGKFTNTQFCWMNAESKSMGQKILSEYTWTATLPMITVVDHRKAEVFNYQADVLRMDALTEWLDRVLTGHERPSKMLQDRKWGAPKRHYDFLAMMDKQEQGHNLGIQGEEEHVEYEQEQQPEENSLESDPARDEILEVDSDIREELLELRKSRLYHQSPERREAARKMMTKHEAVTTSSPQGSEAVVPGHDHNHVEL</sequence>